<dbReference type="CDD" id="cd05256">
    <property type="entry name" value="UDP_AE_SDR_e"/>
    <property type="match status" value="1"/>
</dbReference>
<organism evidence="2 3">
    <name type="scientific">Alloalcanivorax marinus</name>
    <dbReference type="NCBI Taxonomy" id="1177169"/>
    <lineage>
        <taxon>Bacteria</taxon>
        <taxon>Pseudomonadati</taxon>
        <taxon>Pseudomonadota</taxon>
        <taxon>Gammaproteobacteria</taxon>
        <taxon>Oceanospirillales</taxon>
        <taxon>Alcanivoracaceae</taxon>
        <taxon>Alloalcanivorax</taxon>
    </lineage>
</organism>
<dbReference type="Gene3D" id="3.40.50.720">
    <property type="entry name" value="NAD(P)-binding Rossmann-like Domain"/>
    <property type="match status" value="1"/>
</dbReference>
<dbReference type="RefSeq" id="WP_228234335.1">
    <property type="nucleotide sequence ID" value="NZ_JAJGNA010000017.1"/>
</dbReference>
<feature type="domain" description="NAD-dependent epimerase/dehydratase" evidence="1">
    <location>
        <begin position="19"/>
        <end position="264"/>
    </location>
</feature>
<accession>A0A9Q3YN76</accession>
<gene>
    <name evidence="2" type="primary">tviC</name>
    <name evidence="2" type="ORF">LL252_13130</name>
</gene>
<evidence type="ECO:0000313" key="2">
    <source>
        <dbReference type="EMBL" id="MCC4309512.1"/>
    </source>
</evidence>
<dbReference type="EMBL" id="JAJGNA010000017">
    <property type="protein sequence ID" value="MCC4309512.1"/>
    <property type="molecule type" value="Genomic_DNA"/>
</dbReference>
<reference evidence="2" key="1">
    <citation type="submission" date="2021-10" db="EMBL/GenBank/DDBJ databases">
        <title>The diversity and Nitrogen Metabolism of Culturable Nitrate-Utilizing Bacteria Within the Oxygen Minimum Zone of the Changjiang (Yangtze River)Estuary.</title>
        <authorList>
            <person name="Zhang D."/>
            <person name="Zheng J."/>
            <person name="Liu S."/>
            <person name="He W."/>
        </authorList>
    </citation>
    <scope>NUCLEOTIDE SEQUENCE</scope>
    <source>
        <strain evidence="2">FXH-223</strain>
    </source>
</reference>
<comment type="caution">
    <text evidence="2">The sequence shown here is derived from an EMBL/GenBank/DDBJ whole genome shotgun (WGS) entry which is preliminary data.</text>
</comment>
<sequence>MPTRYEQCQSDLQAHPKTWLITGVAGFIGSNLLETLLGLGQTVVGLDNFTTGHQHNLDEVRENVGEGAWQRFSFIEGDIRDLDTCRLAVRGADHVLHQAALGSVPRSIADPIATNQANIDGFLNMLVAAKDEGVGSFTYAASSSTYGDHPDLPKVEDKIGNPLSPYAVTKYVNELYAGVFARTYGFKTIGLRYFNVFGPRQDPNGAYAAVIPKWTAAMIQGETVHINGDGETSRDFCFVDNAVQANLLAATTEDEHKDEVYNVACNARTSLNELFDSIAAELAKEGVAYDKRPNYGDFRPGDVRHSQADIGKAISGLGYKPSHSVAEGLAVAMPWYRNRLR</sequence>
<dbReference type="PANTHER" id="PTHR43245">
    <property type="entry name" value="BIFUNCTIONAL POLYMYXIN RESISTANCE PROTEIN ARNA"/>
    <property type="match status" value="1"/>
</dbReference>
<evidence type="ECO:0000313" key="3">
    <source>
        <dbReference type="Proteomes" id="UP001108027"/>
    </source>
</evidence>
<dbReference type="Pfam" id="PF01370">
    <property type="entry name" value="Epimerase"/>
    <property type="match status" value="1"/>
</dbReference>
<dbReference type="InterPro" id="IPR050177">
    <property type="entry name" value="Lipid_A_modif_metabolic_enz"/>
</dbReference>
<dbReference type="AlphaFoldDB" id="A0A9Q3YN76"/>
<dbReference type="InterPro" id="IPR001509">
    <property type="entry name" value="Epimerase_deHydtase"/>
</dbReference>
<name>A0A9Q3YN76_9GAMM</name>
<dbReference type="Proteomes" id="UP001108027">
    <property type="component" value="Unassembled WGS sequence"/>
</dbReference>
<dbReference type="PANTHER" id="PTHR43245:SF13">
    <property type="entry name" value="UDP-D-APIOSE_UDP-D-XYLOSE SYNTHASE 2"/>
    <property type="match status" value="1"/>
</dbReference>
<keyword evidence="3" id="KW-1185">Reference proteome</keyword>
<dbReference type="SUPFAM" id="SSF51735">
    <property type="entry name" value="NAD(P)-binding Rossmann-fold domains"/>
    <property type="match status" value="1"/>
</dbReference>
<protein>
    <submittedName>
        <fullName evidence="2">Vi polysaccharide biosynthesis UDP-N-acetylglucosaminuronic acid C-4 epimerase TviC</fullName>
    </submittedName>
</protein>
<dbReference type="InterPro" id="IPR036291">
    <property type="entry name" value="NAD(P)-bd_dom_sf"/>
</dbReference>
<dbReference type="Gene3D" id="3.90.25.10">
    <property type="entry name" value="UDP-galactose 4-epimerase, domain 1"/>
    <property type="match status" value="1"/>
</dbReference>
<dbReference type="PRINTS" id="PR01713">
    <property type="entry name" value="NUCEPIMERASE"/>
</dbReference>
<proteinExistence type="predicted"/>
<evidence type="ECO:0000259" key="1">
    <source>
        <dbReference type="Pfam" id="PF01370"/>
    </source>
</evidence>